<reference evidence="1 2" key="1">
    <citation type="journal article" date="2010" name="Int. J. Syst. Evol. Microbiol.">
        <title>Thiohalobacter thiocyanaticus gen. nov., sp. nov., a moderately halophilic, sulfur-oxidizing gammaproteobacterium from hypersaline lakes, that utilizes thiocyanate.</title>
        <authorList>
            <person name="Sorokin D.Y."/>
            <person name="Kovaleva O.L."/>
            <person name="Tourova T.P."/>
            <person name="Muyzer G."/>
        </authorList>
    </citation>
    <scope>NUCLEOTIDE SEQUENCE [LARGE SCALE GENOMIC DNA]</scope>
    <source>
        <strain evidence="1 2">Hrh1</strain>
    </source>
</reference>
<dbReference type="Proteomes" id="UP000287798">
    <property type="component" value="Unassembled WGS sequence"/>
</dbReference>
<sequence>MSYKAMSSLRDESKPSEVRKNFKKSLDAALILNDRLNEMDANSRLILDRNMAGGITTLHEYLNRIISALSEGGHAANEYPKGRLTDYARLELARIVIKALKSQGIEPTTTKEGLFSNVLAIVLETATGKPVNAVHALAAEAIRTYHSD</sequence>
<proteinExistence type="predicted"/>
<evidence type="ECO:0000313" key="2">
    <source>
        <dbReference type="Proteomes" id="UP000287798"/>
    </source>
</evidence>
<gene>
    <name evidence="1" type="ORF">D6C00_08440</name>
</gene>
<dbReference type="EMBL" id="QZMU01000001">
    <property type="protein sequence ID" value="RRQ21972.1"/>
    <property type="molecule type" value="Genomic_DNA"/>
</dbReference>
<comment type="caution">
    <text evidence="1">The sequence shown here is derived from an EMBL/GenBank/DDBJ whole genome shotgun (WGS) entry which is preliminary data.</text>
</comment>
<name>A0A426QJM2_9GAMM</name>
<evidence type="ECO:0000313" key="1">
    <source>
        <dbReference type="EMBL" id="RRQ21972.1"/>
    </source>
</evidence>
<keyword evidence="2" id="KW-1185">Reference proteome</keyword>
<protein>
    <submittedName>
        <fullName evidence="1">Uncharacterized protein</fullName>
    </submittedName>
</protein>
<organism evidence="1 2">
    <name type="scientific">Thiohalobacter thiocyanaticus</name>
    <dbReference type="NCBI Taxonomy" id="585455"/>
    <lineage>
        <taxon>Bacteria</taxon>
        <taxon>Pseudomonadati</taxon>
        <taxon>Pseudomonadota</taxon>
        <taxon>Gammaproteobacteria</taxon>
        <taxon>Thiohalobacterales</taxon>
        <taxon>Thiohalobacteraceae</taxon>
        <taxon>Thiohalobacter</taxon>
    </lineage>
</organism>
<accession>A0A426QJM2</accession>
<dbReference type="AlphaFoldDB" id="A0A426QJM2"/>